<evidence type="ECO:0000256" key="3">
    <source>
        <dbReference type="ARBA" id="ARBA00012438"/>
    </source>
</evidence>
<feature type="transmembrane region" description="Helical" evidence="14">
    <location>
        <begin position="12"/>
        <end position="29"/>
    </location>
</feature>
<dbReference type="NCBIfam" id="TIGR00229">
    <property type="entry name" value="sensory_box"/>
    <property type="match status" value="1"/>
</dbReference>
<comment type="catalytic activity">
    <reaction evidence="1">
        <text>ATP + protein L-histidine = ADP + protein N-phospho-L-histidine.</text>
        <dbReference type="EC" id="2.7.13.3"/>
    </reaction>
</comment>
<evidence type="ECO:0000259" key="16">
    <source>
        <dbReference type="PROSITE" id="PS50112"/>
    </source>
</evidence>
<dbReference type="Gene3D" id="1.10.8.500">
    <property type="entry name" value="HAMP domain in histidine kinase"/>
    <property type="match status" value="1"/>
</dbReference>
<feature type="domain" description="PAS" evidence="16">
    <location>
        <begin position="380"/>
        <end position="434"/>
    </location>
</feature>
<dbReference type="Pfam" id="PF00512">
    <property type="entry name" value="HisKA"/>
    <property type="match status" value="1"/>
</dbReference>
<dbReference type="EC" id="2.7.13.3" evidence="3"/>
<dbReference type="EMBL" id="FQZD01000008">
    <property type="protein sequence ID" value="SHI84624.1"/>
    <property type="molecule type" value="Genomic_DNA"/>
</dbReference>
<dbReference type="SMART" id="SM00387">
    <property type="entry name" value="HATPase_c"/>
    <property type="match status" value="1"/>
</dbReference>
<dbReference type="InterPro" id="IPR036097">
    <property type="entry name" value="HisK_dim/P_sf"/>
</dbReference>
<dbReference type="PRINTS" id="PR00344">
    <property type="entry name" value="BCTRLSENSOR"/>
</dbReference>
<dbReference type="PANTHER" id="PTHR43065">
    <property type="entry name" value="SENSOR HISTIDINE KINASE"/>
    <property type="match status" value="1"/>
</dbReference>
<dbReference type="PROSITE" id="PS50109">
    <property type="entry name" value="HIS_KIN"/>
    <property type="match status" value="1"/>
</dbReference>
<evidence type="ECO:0000256" key="7">
    <source>
        <dbReference type="ARBA" id="ARBA00022692"/>
    </source>
</evidence>
<dbReference type="GO" id="GO:0000155">
    <property type="term" value="F:phosphorelay sensor kinase activity"/>
    <property type="evidence" value="ECO:0007669"/>
    <property type="project" value="InterPro"/>
</dbReference>
<dbReference type="InterPro" id="IPR003661">
    <property type="entry name" value="HisK_dim/P_dom"/>
</dbReference>
<dbReference type="InterPro" id="IPR033479">
    <property type="entry name" value="dCache_1"/>
</dbReference>
<dbReference type="SUPFAM" id="SSF55785">
    <property type="entry name" value="PYP-like sensor domain (PAS domain)"/>
    <property type="match status" value="1"/>
</dbReference>
<dbReference type="PROSITE" id="PS50112">
    <property type="entry name" value="PAS"/>
    <property type="match status" value="1"/>
</dbReference>
<dbReference type="CDD" id="cd06225">
    <property type="entry name" value="HAMP"/>
    <property type="match status" value="1"/>
</dbReference>
<keyword evidence="5" id="KW-0597">Phosphoprotein</keyword>
<name>A0A1M6EGM8_9FIRM</name>
<feature type="domain" description="PAC" evidence="17">
    <location>
        <begin position="454"/>
        <end position="506"/>
    </location>
</feature>
<evidence type="ECO:0000259" key="18">
    <source>
        <dbReference type="PROSITE" id="PS50885"/>
    </source>
</evidence>
<evidence type="ECO:0000256" key="2">
    <source>
        <dbReference type="ARBA" id="ARBA00004651"/>
    </source>
</evidence>
<dbReference type="SUPFAM" id="SSF103190">
    <property type="entry name" value="Sensory domain-like"/>
    <property type="match status" value="1"/>
</dbReference>
<dbReference type="InterPro" id="IPR003594">
    <property type="entry name" value="HATPase_dom"/>
</dbReference>
<feature type="transmembrane region" description="Helical" evidence="14">
    <location>
        <begin position="291"/>
        <end position="313"/>
    </location>
</feature>
<dbReference type="InterPro" id="IPR029151">
    <property type="entry name" value="Sensor-like_sf"/>
</dbReference>
<keyword evidence="6" id="KW-0808">Transferase</keyword>
<evidence type="ECO:0000313" key="20">
    <source>
        <dbReference type="Proteomes" id="UP000322917"/>
    </source>
</evidence>
<keyword evidence="10" id="KW-0067">ATP-binding</keyword>
<dbReference type="GO" id="GO:0005886">
    <property type="term" value="C:plasma membrane"/>
    <property type="evidence" value="ECO:0007669"/>
    <property type="project" value="UniProtKB-SubCell"/>
</dbReference>
<evidence type="ECO:0000256" key="10">
    <source>
        <dbReference type="ARBA" id="ARBA00022840"/>
    </source>
</evidence>
<protein>
    <recommendedName>
        <fullName evidence="3">histidine kinase</fullName>
        <ecNumber evidence="3">2.7.13.3</ecNumber>
    </recommendedName>
</protein>
<dbReference type="SUPFAM" id="SSF55874">
    <property type="entry name" value="ATPase domain of HSP90 chaperone/DNA topoisomerase II/histidine kinase"/>
    <property type="match status" value="1"/>
</dbReference>
<dbReference type="CDD" id="cd12912">
    <property type="entry name" value="PDC2_MCP_like"/>
    <property type="match status" value="1"/>
</dbReference>
<dbReference type="InterPro" id="IPR036890">
    <property type="entry name" value="HATPase_C_sf"/>
</dbReference>
<dbReference type="PROSITE" id="PS50885">
    <property type="entry name" value="HAMP"/>
    <property type="match status" value="1"/>
</dbReference>
<gene>
    <name evidence="19" type="ORF">SAMN02745170_01187</name>
</gene>
<evidence type="ECO:0000256" key="9">
    <source>
        <dbReference type="ARBA" id="ARBA00022777"/>
    </source>
</evidence>
<dbReference type="SMART" id="SM00388">
    <property type="entry name" value="HisKA"/>
    <property type="match status" value="1"/>
</dbReference>
<dbReference type="InterPro" id="IPR003660">
    <property type="entry name" value="HAMP_dom"/>
</dbReference>
<dbReference type="Gene3D" id="1.10.287.130">
    <property type="match status" value="1"/>
</dbReference>
<keyword evidence="9" id="KW-0418">Kinase</keyword>
<evidence type="ECO:0000259" key="17">
    <source>
        <dbReference type="PROSITE" id="PS50113"/>
    </source>
</evidence>
<evidence type="ECO:0000256" key="11">
    <source>
        <dbReference type="ARBA" id="ARBA00022989"/>
    </source>
</evidence>
<evidence type="ECO:0000313" key="19">
    <source>
        <dbReference type="EMBL" id="SHI84624.1"/>
    </source>
</evidence>
<keyword evidence="20" id="KW-1185">Reference proteome</keyword>
<dbReference type="PROSITE" id="PS50113">
    <property type="entry name" value="PAC"/>
    <property type="match status" value="1"/>
</dbReference>
<dbReference type="Gene3D" id="3.30.450.20">
    <property type="entry name" value="PAS domain"/>
    <property type="match status" value="3"/>
</dbReference>
<evidence type="ECO:0000256" key="14">
    <source>
        <dbReference type="SAM" id="Phobius"/>
    </source>
</evidence>
<evidence type="ECO:0000256" key="12">
    <source>
        <dbReference type="ARBA" id="ARBA00023012"/>
    </source>
</evidence>
<dbReference type="Proteomes" id="UP000322917">
    <property type="component" value="Unassembled WGS sequence"/>
</dbReference>
<dbReference type="CDD" id="cd00130">
    <property type="entry name" value="PAS"/>
    <property type="match status" value="1"/>
</dbReference>
<evidence type="ECO:0000256" key="13">
    <source>
        <dbReference type="ARBA" id="ARBA00023136"/>
    </source>
</evidence>
<feature type="domain" description="Histidine kinase" evidence="15">
    <location>
        <begin position="519"/>
        <end position="723"/>
    </location>
</feature>
<keyword evidence="8" id="KW-0547">Nucleotide-binding</keyword>
<dbReference type="InterPro" id="IPR000014">
    <property type="entry name" value="PAS"/>
</dbReference>
<dbReference type="SMART" id="SM00304">
    <property type="entry name" value="HAMP"/>
    <property type="match status" value="1"/>
</dbReference>
<reference evidence="19 20" key="1">
    <citation type="submission" date="2016-11" db="EMBL/GenBank/DDBJ databases">
        <authorList>
            <person name="Varghese N."/>
            <person name="Submissions S."/>
        </authorList>
    </citation>
    <scope>NUCLEOTIDE SEQUENCE [LARGE SCALE GENOMIC DNA]</scope>
    <source>
        <strain evidence="19 20">DSM 15287</strain>
    </source>
</reference>
<evidence type="ECO:0000256" key="6">
    <source>
        <dbReference type="ARBA" id="ARBA00022679"/>
    </source>
</evidence>
<dbReference type="Pfam" id="PF00672">
    <property type="entry name" value="HAMP"/>
    <property type="match status" value="1"/>
</dbReference>
<accession>A0A1M6EGM8</accession>
<sequence length="723" mass="81359">MKKKTLRGELLIWTFIAGIVPFIVGSLYIEKTVSKQVREDFGAYAQSVVSKVHTRINEGAIKPAYEAVTLLAVDENTAKLADSIGNQQIDNLNNKNNDIYDGFIKYTNIFSQIKGLAIGTEQGGYFEYPDYFTQLGYDPRTRPWYQAALQKRGKALLTDPYIMHTTGEMVVAVAHTVERQGRTLGVVVTGWNLMEFQREIEELKIGLSGYVMVLNENNKIIVSPRHKEWLMHTPEEVGLPVEILSTENGKIHQVNLEGKKQLICIDTSEESGWRVVAVMEEEELHKKVSAILFPVLLTYFATLVSILGFIFVVTQRYVVGPIRSLQGGAAAIADGDLTARVKNQEHEEFGILATAFNHMAGALQDSFAKIQEQNVMLYKREKEFQTLVENAQDIILRIDRQGRITYINPVFSLYSSHPVEALFGQNFKALGMPELFQNKVEAMLQMDKSGFQEQVLEFGFTAQKGCVYWLQAHIIPEFYDRQQPDTILSVIRNITQQREMEKQIARLDKLSLVGEMAAGLAHEVRNPMTTVRGFLQMLARKHPDSPNIAYYDIMIAELDRTDAIIKEYLSLAKNKAIHRAPANLNDIIRAIAPLMQADATIHNKEVRLQLGEIPDLLLDKQEIHQLLLNMVRNGLEAMPEKGAVCIKTYREEMEVVLSVADQGTGIKKEVLEHLGIPFHTTKDNGIGLGLAVCYSIAARHHARIHVESTSQGTSFFICFPIGA</sequence>
<dbReference type="SUPFAM" id="SSF47384">
    <property type="entry name" value="Homodimeric domain of signal transducing histidine kinase"/>
    <property type="match status" value="1"/>
</dbReference>
<evidence type="ECO:0000256" key="8">
    <source>
        <dbReference type="ARBA" id="ARBA00022741"/>
    </source>
</evidence>
<dbReference type="AlphaFoldDB" id="A0A1M6EGM8"/>
<comment type="subcellular location">
    <subcellularLocation>
        <location evidence="2">Cell membrane</location>
        <topology evidence="2">Multi-pass membrane protein</topology>
    </subcellularLocation>
</comment>
<dbReference type="InterPro" id="IPR013767">
    <property type="entry name" value="PAS_fold"/>
</dbReference>
<keyword evidence="12" id="KW-0902">Two-component regulatory system</keyword>
<dbReference type="InterPro" id="IPR035965">
    <property type="entry name" value="PAS-like_dom_sf"/>
</dbReference>
<proteinExistence type="predicted"/>
<dbReference type="Pfam" id="PF02743">
    <property type="entry name" value="dCache_1"/>
    <property type="match status" value="1"/>
</dbReference>
<keyword evidence="11 14" id="KW-1133">Transmembrane helix</keyword>
<feature type="domain" description="HAMP" evidence="18">
    <location>
        <begin position="316"/>
        <end position="368"/>
    </location>
</feature>
<keyword evidence="13 14" id="KW-0472">Membrane</keyword>
<dbReference type="PANTHER" id="PTHR43065:SF46">
    <property type="entry name" value="C4-DICARBOXYLATE TRANSPORT SENSOR PROTEIN DCTB"/>
    <property type="match status" value="1"/>
</dbReference>
<evidence type="ECO:0000259" key="15">
    <source>
        <dbReference type="PROSITE" id="PS50109"/>
    </source>
</evidence>
<dbReference type="GO" id="GO:0005524">
    <property type="term" value="F:ATP binding"/>
    <property type="evidence" value="ECO:0007669"/>
    <property type="project" value="UniProtKB-KW"/>
</dbReference>
<dbReference type="InterPro" id="IPR000700">
    <property type="entry name" value="PAS-assoc_C"/>
</dbReference>
<dbReference type="SMART" id="SM00091">
    <property type="entry name" value="PAS"/>
    <property type="match status" value="1"/>
</dbReference>
<keyword evidence="4" id="KW-1003">Cell membrane</keyword>
<dbReference type="CDD" id="cd00082">
    <property type="entry name" value="HisKA"/>
    <property type="match status" value="1"/>
</dbReference>
<evidence type="ECO:0000256" key="5">
    <source>
        <dbReference type="ARBA" id="ARBA00022553"/>
    </source>
</evidence>
<dbReference type="Gene3D" id="3.30.565.10">
    <property type="entry name" value="Histidine kinase-like ATPase, C-terminal domain"/>
    <property type="match status" value="1"/>
</dbReference>
<dbReference type="GO" id="GO:0006355">
    <property type="term" value="P:regulation of DNA-templated transcription"/>
    <property type="evidence" value="ECO:0007669"/>
    <property type="project" value="InterPro"/>
</dbReference>
<dbReference type="InterPro" id="IPR005467">
    <property type="entry name" value="His_kinase_dom"/>
</dbReference>
<dbReference type="RefSeq" id="WP_188128214.1">
    <property type="nucleotide sequence ID" value="NZ_FQZD01000008.1"/>
</dbReference>
<dbReference type="InterPro" id="IPR004358">
    <property type="entry name" value="Sig_transdc_His_kin-like_C"/>
</dbReference>
<evidence type="ECO:0000256" key="4">
    <source>
        <dbReference type="ARBA" id="ARBA00022475"/>
    </source>
</evidence>
<dbReference type="SUPFAM" id="SSF158472">
    <property type="entry name" value="HAMP domain-like"/>
    <property type="match status" value="1"/>
</dbReference>
<dbReference type="Pfam" id="PF02518">
    <property type="entry name" value="HATPase_c"/>
    <property type="match status" value="1"/>
</dbReference>
<organism evidence="19 20">
    <name type="scientific">Propionispora hippei DSM 15287</name>
    <dbReference type="NCBI Taxonomy" id="1123003"/>
    <lineage>
        <taxon>Bacteria</taxon>
        <taxon>Bacillati</taxon>
        <taxon>Bacillota</taxon>
        <taxon>Negativicutes</taxon>
        <taxon>Selenomonadales</taxon>
        <taxon>Sporomusaceae</taxon>
        <taxon>Propionispora</taxon>
    </lineage>
</organism>
<evidence type="ECO:0000256" key="1">
    <source>
        <dbReference type="ARBA" id="ARBA00000085"/>
    </source>
</evidence>
<dbReference type="Pfam" id="PF00989">
    <property type="entry name" value="PAS"/>
    <property type="match status" value="1"/>
</dbReference>
<keyword evidence="7 14" id="KW-0812">Transmembrane</keyword>